<protein>
    <submittedName>
        <fullName evidence="10">ABC transporter ATP-binding protein</fullName>
    </submittedName>
</protein>
<dbReference type="InterPro" id="IPR011527">
    <property type="entry name" value="ABC1_TM_dom"/>
</dbReference>
<feature type="domain" description="ABC transporter" evidence="8">
    <location>
        <begin position="332"/>
        <end position="566"/>
    </location>
</feature>
<dbReference type="PROSITE" id="PS00211">
    <property type="entry name" value="ABC_TRANSPORTER_1"/>
    <property type="match status" value="1"/>
</dbReference>
<dbReference type="PANTHER" id="PTHR43394">
    <property type="entry name" value="ATP-DEPENDENT PERMEASE MDL1, MITOCHONDRIAL"/>
    <property type="match status" value="1"/>
</dbReference>
<dbReference type="EMBL" id="VBAJ01000287">
    <property type="protein sequence ID" value="TMJ03044.1"/>
    <property type="molecule type" value="Genomic_DNA"/>
</dbReference>
<dbReference type="Pfam" id="PF00005">
    <property type="entry name" value="ABC_tran"/>
    <property type="match status" value="1"/>
</dbReference>
<accession>A0A537L4W5</accession>
<evidence type="ECO:0000256" key="6">
    <source>
        <dbReference type="ARBA" id="ARBA00023136"/>
    </source>
</evidence>
<feature type="transmembrane region" description="Helical" evidence="7">
    <location>
        <begin position="125"/>
        <end position="149"/>
    </location>
</feature>
<dbReference type="Proteomes" id="UP000318661">
    <property type="component" value="Unassembled WGS sequence"/>
</dbReference>
<evidence type="ECO:0000256" key="4">
    <source>
        <dbReference type="ARBA" id="ARBA00022840"/>
    </source>
</evidence>
<reference evidence="10 11" key="1">
    <citation type="journal article" date="2019" name="Nat. Microbiol.">
        <title>Mediterranean grassland soil C-N compound turnover is dependent on rainfall and depth, and is mediated by genomically divergent microorganisms.</title>
        <authorList>
            <person name="Diamond S."/>
            <person name="Andeer P.F."/>
            <person name="Li Z."/>
            <person name="Crits-Christoph A."/>
            <person name="Burstein D."/>
            <person name="Anantharaman K."/>
            <person name="Lane K.R."/>
            <person name="Thomas B.C."/>
            <person name="Pan C."/>
            <person name="Northen T.R."/>
            <person name="Banfield J.F."/>
        </authorList>
    </citation>
    <scope>NUCLEOTIDE SEQUENCE [LARGE SCALE GENOMIC DNA]</scope>
    <source>
        <strain evidence="10">NP_2</strain>
    </source>
</reference>
<dbReference type="Pfam" id="PF00664">
    <property type="entry name" value="ABC_membrane"/>
    <property type="match status" value="1"/>
</dbReference>
<dbReference type="InterPro" id="IPR003439">
    <property type="entry name" value="ABC_transporter-like_ATP-bd"/>
</dbReference>
<keyword evidence="4 10" id="KW-0067">ATP-binding</keyword>
<evidence type="ECO:0000256" key="2">
    <source>
        <dbReference type="ARBA" id="ARBA00022692"/>
    </source>
</evidence>
<dbReference type="InterPro" id="IPR003593">
    <property type="entry name" value="AAA+_ATPase"/>
</dbReference>
<evidence type="ECO:0000259" key="9">
    <source>
        <dbReference type="PROSITE" id="PS50929"/>
    </source>
</evidence>
<dbReference type="Gene3D" id="3.40.50.300">
    <property type="entry name" value="P-loop containing nucleotide triphosphate hydrolases"/>
    <property type="match status" value="1"/>
</dbReference>
<evidence type="ECO:0000256" key="1">
    <source>
        <dbReference type="ARBA" id="ARBA00004651"/>
    </source>
</evidence>
<dbReference type="GO" id="GO:0005524">
    <property type="term" value="F:ATP binding"/>
    <property type="evidence" value="ECO:0007669"/>
    <property type="project" value="UniProtKB-KW"/>
</dbReference>
<dbReference type="PANTHER" id="PTHR43394:SF1">
    <property type="entry name" value="ATP-BINDING CASSETTE SUB-FAMILY B MEMBER 10, MITOCHONDRIAL"/>
    <property type="match status" value="1"/>
</dbReference>
<keyword evidence="6 7" id="KW-0472">Membrane</keyword>
<evidence type="ECO:0000313" key="11">
    <source>
        <dbReference type="Proteomes" id="UP000318661"/>
    </source>
</evidence>
<gene>
    <name evidence="10" type="ORF">E6G99_11760</name>
</gene>
<dbReference type="FunFam" id="3.40.50.300:FF:000218">
    <property type="entry name" value="Multidrug ABC transporter ATP-binding protein"/>
    <property type="match status" value="1"/>
</dbReference>
<comment type="caution">
    <text evidence="10">The sequence shown here is derived from an EMBL/GenBank/DDBJ whole genome shotgun (WGS) entry which is preliminary data.</text>
</comment>
<dbReference type="SMART" id="SM00382">
    <property type="entry name" value="AAA"/>
    <property type="match status" value="1"/>
</dbReference>
<keyword evidence="5 7" id="KW-1133">Transmembrane helix</keyword>
<evidence type="ECO:0000256" key="3">
    <source>
        <dbReference type="ARBA" id="ARBA00022741"/>
    </source>
</evidence>
<sequence>MRRLATFIAPYWAHLASGLISLILLTGTQLFIPRYAGVTVDEIIRTGSMAVVNRAALVALAVLGLRSLLLYGQLYFGLFLGHRVIADIRRLVFQRVQRWSLDRFAGWTSSDLITRSLQDTQVVQGALLVGLLDFIGTALTVAGITVMLFVLEWRLAVFTLVVIPLLLTAARLFGHEIQHVSQRAQERIANLASLLRQSFGGARVIRAFVQEEREIGRFLRENERTFHENLRISQLIAVQVPIVSFFTALGLVAVIWRGAGMVTAREITPGTLVSFLAFAGMAIEPATTLSRLYAGMRQGLGALDRVLEVLRVPEGVSDLPRAVDAPPIRGVVRFKNVSFSYDGQTPVLRSISLGVEAGERVAVVGSSGAGKSTLVNLIPRFYDPADGVVEIDGRDVRNLKLRSLRRQIGLVPQETVLFIGTIRDNIAYARPEATQTEVVAAAKIANAHEFILSLPKSYETVLGEDGVQLSGGQRQRLAIARAVLTNPRVIILDEATSALDAESERLIREAFDRLMEGRTTFIIAHRLSTVRRADRIVVLEGGRIVEQGGHDELMAMGGVYAKLAGLQLAEAGVTSDS</sequence>
<dbReference type="GO" id="GO:0015421">
    <property type="term" value="F:ABC-type oligopeptide transporter activity"/>
    <property type="evidence" value="ECO:0007669"/>
    <property type="project" value="TreeGrafter"/>
</dbReference>
<feature type="transmembrane region" description="Helical" evidence="7">
    <location>
        <begin position="12"/>
        <end position="32"/>
    </location>
</feature>
<evidence type="ECO:0000313" key="10">
    <source>
        <dbReference type="EMBL" id="TMJ03044.1"/>
    </source>
</evidence>
<organism evidence="10 11">
    <name type="scientific">Candidatus Segetimicrobium genomatis</name>
    <dbReference type="NCBI Taxonomy" id="2569760"/>
    <lineage>
        <taxon>Bacteria</taxon>
        <taxon>Bacillati</taxon>
        <taxon>Candidatus Sysuimicrobiota</taxon>
        <taxon>Candidatus Sysuimicrobiia</taxon>
        <taxon>Candidatus Sysuimicrobiales</taxon>
        <taxon>Candidatus Segetimicrobiaceae</taxon>
        <taxon>Candidatus Segetimicrobium</taxon>
    </lineage>
</organism>
<evidence type="ECO:0000256" key="7">
    <source>
        <dbReference type="SAM" id="Phobius"/>
    </source>
</evidence>
<dbReference type="InterPro" id="IPR039421">
    <property type="entry name" value="Type_1_exporter"/>
</dbReference>
<dbReference type="InterPro" id="IPR017871">
    <property type="entry name" value="ABC_transporter-like_CS"/>
</dbReference>
<dbReference type="PROSITE" id="PS50929">
    <property type="entry name" value="ABC_TM1F"/>
    <property type="match status" value="1"/>
</dbReference>
<dbReference type="SUPFAM" id="SSF90123">
    <property type="entry name" value="ABC transporter transmembrane region"/>
    <property type="match status" value="1"/>
</dbReference>
<name>A0A537L4W5_9BACT</name>
<dbReference type="GO" id="GO:0005886">
    <property type="term" value="C:plasma membrane"/>
    <property type="evidence" value="ECO:0007669"/>
    <property type="project" value="UniProtKB-SubCell"/>
</dbReference>
<comment type="subcellular location">
    <subcellularLocation>
        <location evidence="1">Cell membrane</location>
        <topology evidence="1">Multi-pass membrane protein</topology>
    </subcellularLocation>
</comment>
<dbReference type="CDD" id="cd18552">
    <property type="entry name" value="ABC_6TM_MsbA_like"/>
    <property type="match status" value="1"/>
</dbReference>
<dbReference type="AlphaFoldDB" id="A0A537L4W5"/>
<feature type="transmembrane region" description="Helical" evidence="7">
    <location>
        <begin position="55"/>
        <end position="80"/>
    </location>
</feature>
<feature type="domain" description="ABC transmembrane type-1" evidence="9">
    <location>
        <begin position="18"/>
        <end position="298"/>
    </location>
</feature>
<feature type="transmembrane region" description="Helical" evidence="7">
    <location>
        <begin position="235"/>
        <end position="255"/>
    </location>
</feature>
<dbReference type="Gene3D" id="1.20.1560.10">
    <property type="entry name" value="ABC transporter type 1, transmembrane domain"/>
    <property type="match status" value="1"/>
</dbReference>
<dbReference type="InterPro" id="IPR027417">
    <property type="entry name" value="P-loop_NTPase"/>
</dbReference>
<keyword evidence="3" id="KW-0547">Nucleotide-binding</keyword>
<keyword evidence="2 7" id="KW-0812">Transmembrane</keyword>
<dbReference type="InterPro" id="IPR036640">
    <property type="entry name" value="ABC1_TM_sf"/>
</dbReference>
<proteinExistence type="predicted"/>
<dbReference type="GO" id="GO:0016887">
    <property type="term" value="F:ATP hydrolysis activity"/>
    <property type="evidence" value="ECO:0007669"/>
    <property type="project" value="InterPro"/>
</dbReference>
<feature type="transmembrane region" description="Helical" evidence="7">
    <location>
        <begin position="155"/>
        <end position="173"/>
    </location>
</feature>
<evidence type="ECO:0000259" key="8">
    <source>
        <dbReference type="PROSITE" id="PS50893"/>
    </source>
</evidence>
<evidence type="ECO:0000256" key="5">
    <source>
        <dbReference type="ARBA" id="ARBA00022989"/>
    </source>
</evidence>
<dbReference type="SUPFAM" id="SSF52540">
    <property type="entry name" value="P-loop containing nucleoside triphosphate hydrolases"/>
    <property type="match status" value="1"/>
</dbReference>
<dbReference type="PROSITE" id="PS50893">
    <property type="entry name" value="ABC_TRANSPORTER_2"/>
    <property type="match status" value="1"/>
</dbReference>